<accession>A0AAV6U5L0</accession>
<evidence type="ECO:0000256" key="1">
    <source>
        <dbReference type="SAM" id="MobiDB-lite"/>
    </source>
</evidence>
<feature type="region of interest" description="Disordered" evidence="1">
    <location>
        <begin position="455"/>
        <end position="500"/>
    </location>
</feature>
<proteinExistence type="predicted"/>
<feature type="compositionally biased region" description="Low complexity" evidence="1">
    <location>
        <begin position="482"/>
        <end position="494"/>
    </location>
</feature>
<dbReference type="Proteomes" id="UP000827092">
    <property type="component" value="Unassembled WGS sequence"/>
</dbReference>
<name>A0AAV6U5L0_9ARAC</name>
<dbReference type="AlphaFoldDB" id="A0AAV6U5L0"/>
<reference evidence="2 3" key="1">
    <citation type="journal article" date="2022" name="Nat. Ecol. Evol.">
        <title>A masculinizing supergene underlies an exaggerated male reproductive morph in a spider.</title>
        <authorList>
            <person name="Hendrickx F."/>
            <person name="De Corte Z."/>
            <person name="Sonet G."/>
            <person name="Van Belleghem S.M."/>
            <person name="Kostlbacher S."/>
            <person name="Vangestel C."/>
        </authorList>
    </citation>
    <scope>NUCLEOTIDE SEQUENCE [LARGE SCALE GENOMIC DNA]</scope>
    <source>
        <strain evidence="2">W744_W776</strain>
    </source>
</reference>
<comment type="caution">
    <text evidence="2">The sequence shown here is derived from an EMBL/GenBank/DDBJ whole genome shotgun (WGS) entry which is preliminary data.</text>
</comment>
<evidence type="ECO:0000313" key="2">
    <source>
        <dbReference type="EMBL" id="KAG8178910.1"/>
    </source>
</evidence>
<sequence length="536" mass="61037">MASRQENPETAALRNRLCSASHFLLECFGSMHYLKMSKCICFVLKDVGTYFLHQMDLTSLEKIFREIPFTTLDELGFLKKITSDRLDNALRSTKVFGLVTNEASSERQRGVTKGELLLLFFVCYLSINRKTHYKKICKNLCDWAPPGVSQDMLSTSDPSKLEYFKKYKEHFRMDCSGSLELHNSFHSLFEDIPFDSGSSQNKNHGDSNHSEGAVNGRSNYGFIEGESQGASNVNVHLSYESFEEKASICINSNSHNSQEEHCDNTPSVWGFDVSEELFKSLNLPINSLDILTERIIDGIAYLSNFFNLNVYSSLLQVVIHVIKRGWIFFKLPQSYQEAVIKKCFESFCVDKKGNVTYSHVLEKHKYILSSKRQCLICFTYIISEERSMHYQEAWKQYRKPIGRNYYLEDSKQLSYFKNRPLFFLVNDSGFVSIQNIKTIDFVPIIMPEKSSKITCSDRDEIPERNSSSLDNSPIKCTRSRRNSSSSNYYSNASSDKTESPCISSDLVKAAQSVRALGIGVSISSANAEEFVPSESS</sequence>
<keyword evidence="3" id="KW-1185">Reference proteome</keyword>
<organism evidence="2 3">
    <name type="scientific">Oedothorax gibbosus</name>
    <dbReference type="NCBI Taxonomy" id="931172"/>
    <lineage>
        <taxon>Eukaryota</taxon>
        <taxon>Metazoa</taxon>
        <taxon>Ecdysozoa</taxon>
        <taxon>Arthropoda</taxon>
        <taxon>Chelicerata</taxon>
        <taxon>Arachnida</taxon>
        <taxon>Araneae</taxon>
        <taxon>Araneomorphae</taxon>
        <taxon>Entelegynae</taxon>
        <taxon>Araneoidea</taxon>
        <taxon>Linyphiidae</taxon>
        <taxon>Erigoninae</taxon>
        <taxon>Oedothorax</taxon>
    </lineage>
</organism>
<protein>
    <submittedName>
        <fullName evidence="2">Uncharacterized protein</fullName>
    </submittedName>
</protein>
<dbReference type="EMBL" id="JAFNEN010000660">
    <property type="protein sequence ID" value="KAG8178910.1"/>
    <property type="molecule type" value="Genomic_DNA"/>
</dbReference>
<gene>
    <name evidence="2" type="ORF">JTE90_017607</name>
</gene>
<evidence type="ECO:0000313" key="3">
    <source>
        <dbReference type="Proteomes" id="UP000827092"/>
    </source>
</evidence>